<gene>
    <name evidence="1" type="ORF">WAB15_16430</name>
</gene>
<evidence type="ECO:0000313" key="1">
    <source>
        <dbReference type="EMBL" id="WXK77456.1"/>
    </source>
</evidence>
<name>A0ABZ2QLP6_9ACTN</name>
<reference evidence="1 2" key="1">
    <citation type="submission" date="2024-03" db="EMBL/GenBank/DDBJ databases">
        <title>The complete genome of Streptomyces sirii sp.nov.</title>
        <authorList>
            <person name="Zakalyukina Y.V."/>
            <person name="Belik A.R."/>
            <person name="Biryukov M.V."/>
            <person name="Baturina O.A."/>
            <person name="Kabilov M.R."/>
        </authorList>
    </citation>
    <scope>NUCLEOTIDE SEQUENCE [LARGE SCALE GENOMIC DNA]</scope>
    <source>
        <strain evidence="1 2">BP-8</strain>
    </source>
</reference>
<sequence>MTFADELWSGLTSALVPTDRHALARAAKERAAAVLPPGERVVAGHPVEAGERLPEPPRRFRREAFSAQRTTGDRLVDGMGRAEGALHRLNPVNAVVDGRDDRHHREGPQLSGGWESLGGQLAAVLRPRASFRYLSVLLVTDHRLHVVRVRLAADRREPRAGADAVEYAWRVERRQVSWLRNRTDVRHGTHEVGFVDGSWMTFAFTVGGYGPVVETFPRRLRHTDPISGGGA</sequence>
<evidence type="ECO:0000313" key="2">
    <source>
        <dbReference type="Proteomes" id="UP001626628"/>
    </source>
</evidence>
<dbReference type="EMBL" id="CP147982">
    <property type="protein sequence ID" value="WXK77456.1"/>
    <property type="molecule type" value="Genomic_DNA"/>
</dbReference>
<organism evidence="1 2">
    <name type="scientific">Streptomyces sirii</name>
    <dbReference type="NCBI Taxonomy" id="3127701"/>
    <lineage>
        <taxon>Bacteria</taxon>
        <taxon>Bacillati</taxon>
        <taxon>Actinomycetota</taxon>
        <taxon>Actinomycetes</taxon>
        <taxon>Kitasatosporales</taxon>
        <taxon>Streptomycetaceae</taxon>
        <taxon>Streptomyces</taxon>
    </lineage>
</organism>
<dbReference type="RefSeq" id="WP_407286718.1">
    <property type="nucleotide sequence ID" value="NZ_CP147982.1"/>
</dbReference>
<proteinExistence type="predicted"/>
<dbReference type="Proteomes" id="UP001626628">
    <property type="component" value="Chromosome"/>
</dbReference>
<accession>A0ABZ2QLP6</accession>
<keyword evidence="2" id="KW-1185">Reference proteome</keyword>
<protein>
    <submittedName>
        <fullName evidence="1">Uncharacterized protein</fullName>
    </submittedName>
</protein>